<dbReference type="EMBL" id="HBIU01008389">
    <property type="protein sequence ID" value="CAE0624681.1"/>
    <property type="molecule type" value="Transcribed_RNA"/>
</dbReference>
<dbReference type="GO" id="GO:0098849">
    <property type="term" value="P:cellular detoxification of cadmium ion"/>
    <property type="evidence" value="ECO:0007669"/>
    <property type="project" value="TreeGrafter"/>
</dbReference>
<dbReference type="Pfam" id="PF05023">
    <property type="entry name" value="Phytochelatin"/>
    <property type="match status" value="1"/>
</dbReference>
<dbReference type="EC" id="2.3.2.15" evidence="1"/>
<dbReference type="Gene3D" id="3.90.70.30">
    <property type="entry name" value="Phytochelatin synthase, N-terminal domain"/>
    <property type="match status" value="1"/>
</dbReference>
<dbReference type="PROSITE" id="PS51443">
    <property type="entry name" value="PCS"/>
    <property type="match status" value="1"/>
</dbReference>
<evidence type="ECO:0000259" key="5">
    <source>
        <dbReference type="PROSITE" id="PS51443"/>
    </source>
</evidence>
<name>A0A7S3UTG3_HETAK</name>
<evidence type="ECO:0000256" key="4">
    <source>
        <dbReference type="ARBA" id="ARBA00022723"/>
    </source>
</evidence>
<protein>
    <recommendedName>
        <fullName evidence="1">glutathione gamma-glutamylcysteinyltransferase</fullName>
        <ecNumber evidence="1">2.3.2.15</ecNumber>
    </recommendedName>
</protein>
<dbReference type="GO" id="GO:0046872">
    <property type="term" value="F:metal ion binding"/>
    <property type="evidence" value="ECO:0007669"/>
    <property type="project" value="UniProtKB-KW"/>
</dbReference>
<dbReference type="InterPro" id="IPR040409">
    <property type="entry name" value="PCS-like"/>
</dbReference>
<keyword evidence="4" id="KW-0479">Metal-binding</keyword>
<proteinExistence type="predicted"/>
<dbReference type="SUPFAM" id="SSF54001">
    <property type="entry name" value="Cysteine proteinases"/>
    <property type="match status" value="1"/>
</dbReference>
<sequence length="535" mass="59488">MRGSRHASADTQSFYKRKLPTPPCIEFSSKEGKKLFREAWDEGFMEAFFPLIEQFKTQDDPTFCGLTSVAVALNALQVDPGRVWKAPWRWHHETTLACCDVEALKRDGTTFSQVASLARCNGAHAELVHASNSTIDCFRAKVMESCRSDAPRQFIISSYHRGVLSQTGTGHFSPIGGYHPEQDLVLILDVARFKYPPHWVKLPLLFQAMMEEDEATHRSRGYILLQGDNGPAGKFFFSIKATEEHRWCMVAHWLQATVAKMHGNVPLQHPVGHHSHTKTHHLCHPSDCSHAPVANANGRAKAGDDAGIDNAVEEAMCQISGPSGFVKSVVQSIPQEVGEMISTYRRHNIRLENDSQASISRLISEIENTQMFDKVKDALSESNNTALLLEDSTPSDGVRAEHFLTVWILACGTTLAKRLPENCDWERLSLVFDTSALSDPLIKEITHVGQQLDALLEESLCNTCPSAILFDDCYTGVCESCGAKSACCCQPSLQNREDISSSSKYTPATHPQHHHQIRGALPQLRQNSLDRVFVL</sequence>
<dbReference type="FunFam" id="3.90.70.30:FF:000001">
    <property type="entry name" value="Glutathione gamma-glutamylcysteinyltransferase 1"/>
    <property type="match status" value="1"/>
</dbReference>
<dbReference type="GO" id="GO:0046938">
    <property type="term" value="P:phytochelatin biosynthetic process"/>
    <property type="evidence" value="ECO:0007669"/>
    <property type="project" value="InterPro"/>
</dbReference>
<dbReference type="PANTHER" id="PTHR33447">
    <property type="entry name" value="GLUTATHIONE GAMMA-GLUTAMYLCYSTEINYLTRANSFERASE"/>
    <property type="match status" value="1"/>
</dbReference>
<dbReference type="InterPro" id="IPR038765">
    <property type="entry name" value="Papain-like_cys_pep_sf"/>
</dbReference>
<dbReference type="InterPro" id="IPR038156">
    <property type="entry name" value="PCS_N_sf"/>
</dbReference>
<dbReference type="AlphaFoldDB" id="A0A7S3UTG3"/>
<evidence type="ECO:0000256" key="2">
    <source>
        <dbReference type="ARBA" id="ARBA00022539"/>
    </source>
</evidence>
<accession>A0A7S3UTG3</accession>
<feature type="domain" description="Peptidase C83" evidence="5">
    <location>
        <begin position="9"/>
        <end position="230"/>
    </location>
</feature>
<keyword evidence="3" id="KW-0808">Transferase</keyword>
<evidence type="ECO:0000313" key="6">
    <source>
        <dbReference type="EMBL" id="CAE0624681.1"/>
    </source>
</evidence>
<dbReference type="GO" id="GO:0016756">
    <property type="term" value="F:glutathione gamma-glutamylcysteinyltransferase activity"/>
    <property type="evidence" value="ECO:0007669"/>
    <property type="project" value="UniProtKB-EC"/>
</dbReference>
<dbReference type="InterPro" id="IPR007719">
    <property type="entry name" value="PCS_N"/>
</dbReference>
<evidence type="ECO:0000256" key="1">
    <source>
        <dbReference type="ARBA" id="ARBA00012468"/>
    </source>
</evidence>
<gene>
    <name evidence="6" type="ORF">HAKA00212_LOCUS3348</name>
</gene>
<dbReference type="PANTHER" id="PTHR33447:SF2">
    <property type="entry name" value="GLUTATHIONE GAMMA-GLUTAMYLCYSTEINYLTRANSFERASE"/>
    <property type="match status" value="1"/>
</dbReference>
<evidence type="ECO:0000256" key="3">
    <source>
        <dbReference type="ARBA" id="ARBA00022679"/>
    </source>
</evidence>
<dbReference type="GO" id="GO:0010273">
    <property type="term" value="P:detoxification of copper ion"/>
    <property type="evidence" value="ECO:0007669"/>
    <property type="project" value="TreeGrafter"/>
</dbReference>
<keyword evidence="2" id="KW-0104">Cadmium</keyword>
<reference evidence="6" key="1">
    <citation type="submission" date="2021-01" db="EMBL/GenBank/DDBJ databases">
        <authorList>
            <person name="Corre E."/>
            <person name="Pelletier E."/>
            <person name="Niang G."/>
            <person name="Scheremetjew M."/>
            <person name="Finn R."/>
            <person name="Kale V."/>
            <person name="Holt S."/>
            <person name="Cochrane G."/>
            <person name="Meng A."/>
            <person name="Brown T."/>
            <person name="Cohen L."/>
        </authorList>
    </citation>
    <scope>NUCLEOTIDE SEQUENCE</scope>
    <source>
        <strain evidence="6">CCMP3107</strain>
    </source>
</reference>
<organism evidence="6">
    <name type="scientific">Heterosigma akashiwo</name>
    <name type="common">Chromophytic alga</name>
    <name type="synonym">Heterosigma carterae</name>
    <dbReference type="NCBI Taxonomy" id="2829"/>
    <lineage>
        <taxon>Eukaryota</taxon>
        <taxon>Sar</taxon>
        <taxon>Stramenopiles</taxon>
        <taxon>Ochrophyta</taxon>
        <taxon>Raphidophyceae</taxon>
        <taxon>Chattonellales</taxon>
        <taxon>Chattonellaceae</taxon>
        <taxon>Heterosigma</taxon>
    </lineage>
</organism>